<dbReference type="PROSITE" id="PS51782">
    <property type="entry name" value="LYSM"/>
    <property type="match status" value="1"/>
</dbReference>
<dbReference type="Proteomes" id="UP000198238">
    <property type="component" value="Chromosome"/>
</dbReference>
<dbReference type="SUPFAM" id="SSF51261">
    <property type="entry name" value="Duplicated hybrid motif"/>
    <property type="match status" value="1"/>
</dbReference>
<dbReference type="InterPro" id="IPR018392">
    <property type="entry name" value="LysM"/>
</dbReference>
<dbReference type="CDD" id="cd12797">
    <property type="entry name" value="M23_peptidase"/>
    <property type="match status" value="1"/>
</dbReference>
<dbReference type="SMART" id="SM00257">
    <property type="entry name" value="LysM"/>
    <property type="match status" value="1"/>
</dbReference>
<dbReference type="InterPro" id="IPR011055">
    <property type="entry name" value="Dup_hybrid_motif"/>
</dbReference>
<evidence type="ECO:0000313" key="2">
    <source>
        <dbReference type="Proteomes" id="UP000198238"/>
    </source>
</evidence>
<evidence type="ECO:0000313" key="1">
    <source>
        <dbReference type="EMBL" id="ASK28407.1"/>
    </source>
</evidence>
<sequence>MIKTKISSLWNAACAAGITVALAACAGGSSSGPVPEGHYRVKQGDTLYRIAKRYGQSVQTLAAWNNLPNSAQIEVGQVLRVRRAGQPSASSRDVSAARPVEPVNRVKLQWPVENGSANVLQPYNGSTNKGIDIGGMQGQPVKAAAAGKVIYVGEEVRGYGKLVLISHNASTITAYAHNDSILVQKDQSVQAGQAVATMGNSDADAVKLHFEVRINGKAVNPMPYLQN</sequence>
<dbReference type="PANTHER" id="PTHR21666">
    <property type="entry name" value="PEPTIDASE-RELATED"/>
    <property type="match status" value="1"/>
</dbReference>
<organism evidence="1 2">
    <name type="scientific">Neisseria chenwenguii</name>
    <dbReference type="NCBI Taxonomy" id="1853278"/>
    <lineage>
        <taxon>Bacteria</taxon>
        <taxon>Pseudomonadati</taxon>
        <taxon>Pseudomonadota</taxon>
        <taxon>Betaproteobacteria</taxon>
        <taxon>Neisseriales</taxon>
        <taxon>Neisseriaceae</taxon>
        <taxon>Neisseria</taxon>
    </lineage>
</organism>
<reference evidence="1 2" key="1">
    <citation type="submission" date="2017-06" db="EMBL/GenBank/DDBJ databases">
        <title>Neisseria chenwenguii sp. nov., isolated from the intestinal contents of Tibetan Plateau Pika in Yushu, Qinghai Province, China.</title>
        <authorList>
            <person name="Zhang G."/>
        </authorList>
    </citation>
    <scope>NUCLEOTIDE SEQUENCE [LARGE SCALE GENOMIC DNA]</scope>
    <source>
        <strain evidence="1 2">10023</strain>
    </source>
</reference>
<dbReference type="Pfam" id="PF01476">
    <property type="entry name" value="LysM"/>
    <property type="match status" value="1"/>
</dbReference>
<dbReference type="Gene3D" id="3.10.350.10">
    <property type="entry name" value="LysM domain"/>
    <property type="match status" value="1"/>
</dbReference>
<dbReference type="Pfam" id="PF01551">
    <property type="entry name" value="Peptidase_M23"/>
    <property type="match status" value="1"/>
</dbReference>
<dbReference type="AlphaFoldDB" id="A0A220S4N8"/>
<dbReference type="InterPro" id="IPR036779">
    <property type="entry name" value="LysM_dom_sf"/>
</dbReference>
<dbReference type="PANTHER" id="PTHR21666:SF270">
    <property type="entry name" value="MUREIN HYDROLASE ACTIVATOR ENVC"/>
    <property type="match status" value="1"/>
</dbReference>
<dbReference type="CDD" id="cd00118">
    <property type="entry name" value="LysM"/>
    <property type="match status" value="1"/>
</dbReference>
<dbReference type="PROSITE" id="PS51257">
    <property type="entry name" value="PROKAR_LIPOPROTEIN"/>
    <property type="match status" value="1"/>
</dbReference>
<proteinExistence type="predicted"/>
<dbReference type="InterPro" id="IPR050570">
    <property type="entry name" value="Cell_wall_metabolism_enzyme"/>
</dbReference>
<name>A0A220S4N8_9NEIS</name>
<dbReference type="RefSeq" id="WP_089037094.1">
    <property type="nucleotide sequence ID" value="NZ_CP022278.1"/>
</dbReference>
<keyword evidence="2" id="KW-1185">Reference proteome</keyword>
<dbReference type="EMBL" id="CP022278">
    <property type="protein sequence ID" value="ASK28407.1"/>
    <property type="molecule type" value="Genomic_DNA"/>
</dbReference>
<dbReference type="GO" id="GO:0004222">
    <property type="term" value="F:metalloendopeptidase activity"/>
    <property type="evidence" value="ECO:0007669"/>
    <property type="project" value="TreeGrafter"/>
</dbReference>
<gene>
    <name evidence="1" type="ORF">BG910_02245</name>
</gene>
<dbReference type="OrthoDB" id="9795421at2"/>
<protein>
    <submittedName>
        <fullName evidence="1">Uncharacterized protein</fullName>
    </submittedName>
</protein>
<accession>A0A220S4N8</accession>
<dbReference type="Gene3D" id="2.70.70.10">
    <property type="entry name" value="Glucose Permease (Domain IIA)"/>
    <property type="match status" value="1"/>
</dbReference>
<dbReference type="InterPro" id="IPR016047">
    <property type="entry name" value="M23ase_b-sheet_dom"/>
</dbReference>
<dbReference type="KEGG" id="nei:BG910_02245"/>